<evidence type="ECO:0000313" key="2">
    <source>
        <dbReference type="Proteomes" id="UP000000600"/>
    </source>
</evidence>
<accession>A0EEL9</accession>
<name>A0EEL9_PARTE</name>
<dbReference type="GeneID" id="5046918"/>
<dbReference type="AlphaFoldDB" id="A0EEL9"/>
<dbReference type="EMBL" id="CT868673">
    <property type="protein sequence ID" value="CAK93758.1"/>
    <property type="molecule type" value="Genomic_DNA"/>
</dbReference>
<dbReference type="KEGG" id="ptm:GSPATT00026082001"/>
<sequence>MILCQYLLDIQKLIIERNILKQRHKKISRLRMLIPQLNRIKNYSDILHIKRNSFKDSIRVVSIISLKVDLMNLFTFRFNIDSYFSKQNSYPQNPRLENIFQHKKMSLIVRHNKINLIKFKTRIFKNLNPYSNNYKQQIFRQTQCRRIQIQKYQPVKSCIKFVGISGYYFIFSLYLSYQPLVPTFTCETRNNLICLIYKICYSVFITNNYGQRTKLGQFTYKIYFY</sequence>
<dbReference type="RefSeq" id="XP_001461133.1">
    <property type="nucleotide sequence ID" value="XM_001461096.1"/>
</dbReference>
<dbReference type="HOGENOM" id="CLU_1231935_0_0_1"/>
<organism evidence="1 2">
    <name type="scientific">Paramecium tetraurelia</name>
    <dbReference type="NCBI Taxonomy" id="5888"/>
    <lineage>
        <taxon>Eukaryota</taxon>
        <taxon>Sar</taxon>
        <taxon>Alveolata</taxon>
        <taxon>Ciliophora</taxon>
        <taxon>Intramacronucleata</taxon>
        <taxon>Oligohymenophorea</taxon>
        <taxon>Peniculida</taxon>
        <taxon>Parameciidae</taxon>
        <taxon>Paramecium</taxon>
    </lineage>
</organism>
<protein>
    <recommendedName>
        <fullName evidence="3">Transmembrane protein</fullName>
    </recommendedName>
</protein>
<evidence type="ECO:0000313" key="1">
    <source>
        <dbReference type="EMBL" id="CAK93758.1"/>
    </source>
</evidence>
<proteinExistence type="predicted"/>
<dbReference type="InParanoid" id="A0EEL9"/>
<evidence type="ECO:0008006" key="3">
    <source>
        <dbReference type="Google" id="ProtNLM"/>
    </source>
</evidence>
<keyword evidence="2" id="KW-1185">Reference proteome</keyword>
<reference evidence="1 2" key="1">
    <citation type="journal article" date="2006" name="Nature">
        <title>Global trends of whole-genome duplications revealed by the ciliate Paramecium tetraurelia.</title>
        <authorList>
            <consortium name="Genoscope"/>
            <person name="Aury J.-M."/>
            <person name="Jaillon O."/>
            <person name="Duret L."/>
            <person name="Noel B."/>
            <person name="Jubin C."/>
            <person name="Porcel B.M."/>
            <person name="Segurens B."/>
            <person name="Daubin V."/>
            <person name="Anthouard V."/>
            <person name="Aiach N."/>
            <person name="Arnaiz O."/>
            <person name="Billaut A."/>
            <person name="Beisson J."/>
            <person name="Blanc I."/>
            <person name="Bouhouche K."/>
            <person name="Camara F."/>
            <person name="Duharcourt S."/>
            <person name="Guigo R."/>
            <person name="Gogendeau D."/>
            <person name="Katinka M."/>
            <person name="Keller A.-M."/>
            <person name="Kissmehl R."/>
            <person name="Klotz C."/>
            <person name="Koll F."/>
            <person name="Le Moue A."/>
            <person name="Lepere C."/>
            <person name="Malinsky S."/>
            <person name="Nowacki M."/>
            <person name="Nowak J.K."/>
            <person name="Plattner H."/>
            <person name="Poulain J."/>
            <person name="Ruiz F."/>
            <person name="Serrano V."/>
            <person name="Zagulski M."/>
            <person name="Dessen P."/>
            <person name="Betermier M."/>
            <person name="Weissenbach J."/>
            <person name="Scarpelli C."/>
            <person name="Schachter V."/>
            <person name="Sperling L."/>
            <person name="Meyer E."/>
            <person name="Cohen J."/>
            <person name="Wincker P."/>
        </authorList>
    </citation>
    <scope>NUCLEOTIDE SEQUENCE [LARGE SCALE GENOMIC DNA]</scope>
    <source>
        <strain evidence="1 2">Stock d4-2</strain>
    </source>
</reference>
<gene>
    <name evidence="1" type="ORF">GSPATT00026082001</name>
</gene>
<dbReference type="Proteomes" id="UP000000600">
    <property type="component" value="Unassembled WGS sequence"/>
</dbReference>